<dbReference type="InterPro" id="IPR047110">
    <property type="entry name" value="GABD/Sad-like"/>
</dbReference>
<evidence type="ECO:0000256" key="4">
    <source>
        <dbReference type="PROSITE-ProRule" id="PRU10007"/>
    </source>
</evidence>
<dbReference type="OrthoDB" id="9762913at2"/>
<dbReference type="FunFam" id="3.40.605.10:FF:000012">
    <property type="entry name" value="NAD-dependent succinate-semialdehyde dehydrogenase"/>
    <property type="match status" value="1"/>
</dbReference>
<dbReference type="AlphaFoldDB" id="A0A0R1TUX0"/>
<dbReference type="FunFam" id="3.40.309.10:FF:000009">
    <property type="entry name" value="Aldehyde dehydrogenase A"/>
    <property type="match status" value="1"/>
</dbReference>
<dbReference type="InterPro" id="IPR029510">
    <property type="entry name" value="Ald_DH_CS_GLU"/>
</dbReference>
<comment type="caution">
    <text evidence="7">The sequence shown here is derived from an EMBL/GenBank/DDBJ whole genome shotgun (WGS) entry which is preliminary data.</text>
</comment>
<evidence type="ECO:0000256" key="3">
    <source>
        <dbReference type="ARBA" id="ARBA00023002"/>
    </source>
</evidence>
<dbReference type="Proteomes" id="UP000051922">
    <property type="component" value="Unassembled WGS sequence"/>
</dbReference>
<dbReference type="Pfam" id="PF00171">
    <property type="entry name" value="Aldedh"/>
    <property type="match status" value="1"/>
</dbReference>
<dbReference type="CDD" id="cd07100">
    <property type="entry name" value="ALDH_SSADH1_GabD1"/>
    <property type="match status" value="1"/>
</dbReference>
<dbReference type="PROSITE" id="PS00070">
    <property type="entry name" value="ALDEHYDE_DEHYDR_CYS"/>
    <property type="match status" value="1"/>
</dbReference>
<evidence type="ECO:0000313" key="7">
    <source>
        <dbReference type="EMBL" id="KRL85071.1"/>
    </source>
</evidence>
<proteinExistence type="inferred from homology"/>
<dbReference type="InterPro" id="IPR016161">
    <property type="entry name" value="Ald_DH/histidinol_DH"/>
</dbReference>
<feature type="domain" description="Aldehyde dehydrogenase" evidence="6">
    <location>
        <begin position="3"/>
        <end position="447"/>
    </location>
</feature>
<name>A0A0R1TUX0_9LACO</name>
<comment type="similarity">
    <text evidence="1 5">Belongs to the aldehyde dehydrogenase family.</text>
</comment>
<evidence type="ECO:0000256" key="1">
    <source>
        <dbReference type="ARBA" id="ARBA00009986"/>
    </source>
</evidence>
<dbReference type="InterPro" id="IPR015590">
    <property type="entry name" value="Aldehyde_DH_dom"/>
</dbReference>
<dbReference type="PATRIC" id="fig|1423783.4.peg.1910"/>
<gene>
    <name evidence="7" type="ORF">FC50_GL001865</name>
</gene>
<evidence type="ECO:0000313" key="8">
    <source>
        <dbReference type="Proteomes" id="UP000051922"/>
    </source>
</evidence>
<dbReference type="SUPFAM" id="SSF53720">
    <property type="entry name" value="ALDH-like"/>
    <property type="match status" value="1"/>
</dbReference>
<feature type="active site" evidence="4">
    <location>
        <position position="228"/>
    </location>
</feature>
<dbReference type="InterPro" id="IPR016163">
    <property type="entry name" value="Ald_DH_C"/>
</dbReference>
<keyword evidence="3 5" id="KW-0560">Oxidoreductase</keyword>
<dbReference type="GO" id="GO:0004030">
    <property type="term" value="F:aldehyde dehydrogenase [NAD(P)+] activity"/>
    <property type="evidence" value="ECO:0007669"/>
    <property type="project" value="InterPro"/>
</dbReference>
<dbReference type="InterPro" id="IPR016160">
    <property type="entry name" value="Ald_DH_CS_CYS"/>
</dbReference>
<dbReference type="RefSeq" id="WP_054651455.1">
    <property type="nucleotide sequence ID" value="NZ_AZFJ01000054.1"/>
</dbReference>
<dbReference type="PANTHER" id="PTHR43217">
    <property type="entry name" value="SUCCINATE SEMIALDEHYDE DEHYDROGENASE [NAD(P)+] SAD"/>
    <property type="match status" value="1"/>
</dbReference>
<dbReference type="GO" id="GO:0004777">
    <property type="term" value="F:succinate-semialdehyde dehydrogenase (NAD+) activity"/>
    <property type="evidence" value="ECO:0007669"/>
    <property type="project" value="TreeGrafter"/>
</dbReference>
<protein>
    <submittedName>
        <fullName evidence="7">Succinate-semialdehyde dehydrogenase (NADP+)</fullName>
    </submittedName>
</protein>
<dbReference type="EMBL" id="AZFJ01000054">
    <property type="protein sequence ID" value="KRL85071.1"/>
    <property type="molecule type" value="Genomic_DNA"/>
</dbReference>
<keyword evidence="2" id="KW-0521">NADP</keyword>
<dbReference type="Gene3D" id="3.40.309.10">
    <property type="entry name" value="Aldehyde Dehydrogenase, Chain A, domain 2"/>
    <property type="match status" value="1"/>
</dbReference>
<dbReference type="InterPro" id="IPR016162">
    <property type="entry name" value="Ald_DH_N"/>
</dbReference>
<dbReference type="Gene3D" id="3.40.605.10">
    <property type="entry name" value="Aldehyde Dehydrogenase, Chain A, domain 1"/>
    <property type="match status" value="1"/>
</dbReference>
<dbReference type="STRING" id="1423783.FC50_GL001865"/>
<dbReference type="PANTHER" id="PTHR43217:SF2">
    <property type="entry name" value="SUCCINATE-SEMIALDEHYDE DEHYDROGENASE [NADP(+)]"/>
    <property type="match status" value="1"/>
</dbReference>
<sequence>MAYQTINPYTNKVEQTYPNASDADLEAALTAAHKRYLEFRNAQPETRSAALHQVATLMRDEQHELATTLTREMGKLIGEAEAEVALCADIADYFADHGPGMLADTPLTTAAGPAYYAKQAVGVLVMVEPWNFPYYQIMRVFAPNFIVGNTMILKHASNTPASAEAFADVLRRAGVPDGSFANLFIDYDQVGQAIADPRVAGVALTGSERGGAAVAKEAGANLKKSTLELGGNDAFIILPDADWDLVRQVAPQSRLMNAGQICSASKRFIVVGDRYDEFVEFMKQEFAKVQPGDPMDPATTLAPLSSARAKDKLQKQVDAAVAAGAHVEYGNTPIDSDGAFFQPTVLTGIDRDNPVFNQELFGPVASIYHVDTEEEAVALANDSSYGLGSVVFSQDADRADRVSRQLEAGMTFINRSWLTAPELPFGGVKNSGYGRELYELGLNAFVNEHLVLAR</sequence>
<accession>A0A0R1TUX0</accession>
<keyword evidence="8" id="KW-1185">Reference proteome</keyword>
<organism evidence="7 8">
    <name type="scientific">Lacticaseibacillus pantheris DSM 15945 = JCM 12539 = NBRC 106106</name>
    <dbReference type="NCBI Taxonomy" id="1423783"/>
    <lineage>
        <taxon>Bacteria</taxon>
        <taxon>Bacillati</taxon>
        <taxon>Bacillota</taxon>
        <taxon>Bacilli</taxon>
        <taxon>Lactobacillales</taxon>
        <taxon>Lactobacillaceae</taxon>
        <taxon>Lacticaseibacillus</taxon>
    </lineage>
</organism>
<dbReference type="PROSITE" id="PS00687">
    <property type="entry name" value="ALDEHYDE_DEHYDR_GLU"/>
    <property type="match status" value="1"/>
</dbReference>
<evidence type="ECO:0000256" key="2">
    <source>
        <dbReference type="ARBA" id="ARBA00022857"/>
    </source>
</evidence>
<evidence type="ECO:0000256" key="5">
    <source>
        <dbReference type="RuleBase" id="RU003345"/>
    </source>
</evidence>
<reference evidence="7 8" key="1">
    <citation type="journal article" date="2015" name="Genome Announc.">
        <title>Expanding the biotechnology potential of lactobacilli through comparative genomics of 213 strains and associated genera.</title>
        <authorList>
            <person name="Sun Z."/>
            <person name="Harris H.M."/>
            <person name="McCann A."/>
            <person name="Guo C."/>
            <person name="Argimon S."/>
            <person name="Zhang W."/>
            <person name="Yang X."/>
            <person name="Jeffery I.B."/>
            <person name="Cooney J.C."/>
            <person name="Kagawa T.F."/>
            <person name="Liu W."/>
            <person name="Song Y."/>
            <person name="Salvetti E."/>
            <person name="Wrobel A."/>
            <person name="Rasinkangas P."/>
            <person name="Parkhill J."/>
            <person name="Rea M.C."/>
            <person name="O'Sullivan O."/>
            <person name="Ritari J."/>
            <person name="Douillard F.P."/>
            <person name="Paul Ross R."/>
            <person name="Yang R."/>
            <person name="Briner A.E."/>
            <person name="Felis G.E."/>
            <person name="de Vos W.M."/>
            <person name="Barrangou R."/>
            <person name="Klaenhammer T.R."/>
            <person name="Caufield P.W."/>
            <person name="Cui Y."/>
            <person name="Zhang H."/>
            <person name="O'Toole P.W."/>
        </authorList>
    </citation>
    <scope>NUCLEOTIDE SEQUENCE [LARGE SCALE GENOMIC DNA]</scope>
    <source>
        <strain evidence="7 8">DSM 15945</strain>
    </source>
</reference>
<evidence type="ECO:0000259" key="6">
    <source>
        <dbReference type="Pfam" id="PF00171"/>
    </source>
</evidence>
<dbReference type="InterPro" id="IPR044148">
    <property type="entry name" value="ALDH_GabD1-like"/>
</dbReference>